<evidence type="ECO:0000313" key="4">
    <source>
        <dbReference type="EMBL" id="CUS09877.1"/>
    </source>
</evidence>
<dbReference type="GO" id="GO:0016787">
    <property type="term" value="F:hydrolase activity"/>
    <property type="evidence" value="ECO:0007669"/>
    <property type="project" value="UniProtKB-KW"/>
</dbReference>
<dbReference type="PRINTS" id="PR00412">
    <property type="entry name" value="EPOXHYDRLASE"/>
</dbReference>
<dbReference type="AlphaFoldDB" id="A0A292PTT9"/>
<accession>A0A292PTT9</accession>
<evidence type="ECO:0000256" key="2">
    <source>
        <dbReference type="ARBA" id="ARBA00038334"/>
    </source>
</evidence>
<dbReference type="InterPro" id="IPR029058">
    <property type="entry name" value="AB_hydrolase_fold"/>
</dbReference>
<gene>
    <name evidence="4" type="ORF">GSTUAT00006013001</name>
</gene>
<dbReference type="Proteomes" id="UP001412239">
    <property type="component" value="Unassembled WGS sequence"/>
</dbReference>
<organism evidence="4 5">
    <name type="scientific">Tuber aestivum</name>
    <name type="common">summer truffle</name>
    <dbReference type="NCBI Taxonomy" id="59557"/>
    <lineage>
        <taxon>Eukaryota</taxon>
        <taxon>Fungi</taxon>
        <taxon>Dikarya</taxon>
        <taxon>Ascomycota</taxon>
        <taxon>Pezizomycotina</taxon>
        <taxon>Pezizomycetes</taxon>
        <taxon>Pezizales</taxon>
        <taxon>Tuberaceae</taxon>
        <taxon>Tuber</taxon>
    </lineage>
</organism>
<dbReference type="Gene3D" id="3.40.50.1820">
    <property type="entry name" value="alpha/beta hydrolase"/>
    <property type="match status" value="1"/>
</dbReference>
<protein>
    <recommendedName>
        <fullName evidence="3">AB hydrolase-1 domain-containing protein</fullName>
    </recommendedName>
</protein>
<dbReference type="Pfam" id="PF00561">
    <property type="entry name" value="Abhydrolase_1"/>
    <property type="match status" value="1"/>
</dbReference>
<dbReference type="InterPro" id="IPR000639">
    <property type="entry name" value="Epox_hydrolase-like"/>
</dbReference>
<comment type="similarity">
    <text evidence="2">Belongs to the AB hydrolase superfamily. Epoxide hydrolase family.</text>
</comment>
<feature type="domain" description="AB hydrolase-1" evidence="3">
    <location>
        <begin position="83"/>
        <end position="163"/>
    </location>
</feature>
<reference evidence="4" key="1">
    <citation type="submission" date="2015-10" db="EMBL/GenBank/DDBJ databases">
        <authorList>
            <person name="Regsiter A."/>
            <person name="william w."/>
        </authorList>
    </citation>
    <scope>NUCLEOTIDE SEQUENCE</scope>
    <source>
        <strain evidence="4">Montdore</strain>
    </source>
</reference>
<keyword evidence="5" id="KW-1185">Reference proteome</keyword>
<evidence type="ECO:0000313" key="5">
    <source>
        <dbReference type="Proteomes" id="UP001412239"/>
    </source>
</evidence>
<dbReference type="SUPFAM" id="SSF53474">
    <property type="entry name" value="alpha/beta-Hydrolases"/>
    <property type="match status" value="1"/>
</dbReference>
<name>A0A292PTT9_9PEZI</name>
<dbReference type="EMBL" id="LN891066">
    <property type="protein sequence ID" value="CUS09877.1"/>
    <property type="molecule type" value="Genomic_DNA"/>
</dbReference>
<proteinExistence type="inferred from homology"/>
<keyword evidence="1" id="KW-0378">Hydrolase</keyword>
<dbReference type="PANTHER" id="PTHR43329">
    <property type="entry name" value="EPOXIDE HYDROLASE"/>
    <property type="match status" value="1"/>
</dbReference>
<evidence type="ECO:0000256" key="1">
    <source>
        <dbReference type="ARBA" id="ARBA00022801"/>
    </source>
</evidence>
<dbReference type="InterPro" id="IPR000073">
    <property type="entry name" value="AB_hydrolase_1"/>
</dbReference>
<evidence type="ECO:0000259" key="3">
    <source>
        <dbReference type="Pfam" id="PF00561"/>
    </source>
</evidence>
<sequence>MHGIVPYLNTAPPSGSLASVSAEVPNIGMTYSERGKWRGGGGVSFCGAIHPYDDPRVTHKFQVVNGKNYHYVHGAPTGNVRGTFLCLHGFPDLWYGYRFIIPFILERGFRVIVPDMLGFGQTDAPRVPPADISAYSMKNVAADMIELLKLLNVPKVILFGHDWYYLLYLFLAYRHSSTNLSAKLQGLSDSVEDIPLQQRDSIPYCQLREYIPIRELVATKVPSFKYQIAFQDPQTEKDTEAPGKVRQFLKGLHRAPGDEAANLMVEKDIVESVGDLKRGRFMTEEDLDYYTKEYERNGFHGPLNWYKTRKVNYEDEKDLPFEGFKVPCLFLGAKYDIATPPSMAESQKHSIPHLTARLMDTGHWALLEDPETAIGHVSEWIDAVVLGGGESNI</sequence>